<evidence type="ECO:0000259" key="11">
    <source>
        <dbReference type="Pfam" id="PF14360"/>
    </source>
</evidence>
<comment type="subcellular location">
    <subcellularLocation>
        <location evidence="1">Membrane</location>
        <topology evidence="1">Multi-pass membrane protein</topology>
    </subcellularLocation>
</comment>
<evidence type="ECO:0000256" key="9">
    <source>
        <dbReference type="SAM" id="MobiDB-lite"/>
    </source>
</evidence>
<feature type="compositionally biased region" description="Low complexity" evidence="9">
    <location>
        <begin position="404"/>
        <end position="414"/>
    </location>
</feature>
<feature type="region of interest" description="Disordered" evidence="9">
    <location>
        <begin position="1"/>
        <end position="28"/>
    </location>
</feature>
<keyword evidence="5" id="KW-0746">Sphingolipid metabolism</keyword>
<organism evidence="12 13">
    <name type="scientific">Edaphochlamys debaryana</name>
    <dbReference type="NCBI Taxonomy" id="47281"/>
    <lineage>
        <taxon>Eukaryota</taxon>
        <taxon>Viridiplantae</taxon>
        <taxon>Chlorophyta</taxon>
        <taxon>core chlorophytes</taxon>
        <taxon>Chlorophyceae</taxon>
        <taxon>CS clade</taxon>
        <taxon>Chlamydomonadales</taxon>
        <taxon>Chlamydomonadales incertae sedis</taxon>
        <taxon>Edaphochlamys</taxon>
    </lineage>
</organism>
<dbReference type="GO" id="GO:0005886">
    <property type="term" value="C:plasma membrane"/>
    <property type="evidence" value="ECO:0007669"/>
    <property type="project" value="TreeGrafter"/>
</dbReference>
<dbReference type="PANTHER" id="PTHR21290">
    <property type="entry name" value="SPHINGOMYELIN SYNTHETASE"/>
    <property type="match status" value="1"/>
</dbReference>
<feature type="compositionally biased region" description="Polar residues" evidence="9">
    <location>
        <begin position="18"/>
        <end position="28"/>
    </location>
</feature>
<dbReference type="Pfam" id="PF14360">
    <property type="entry name" value="PAP2_C"/>
    <property type="match status" value="1"/>
</dbReference>
<dbReference type="GO" id="GO:0045140">
    <property type="term" value="F:inositol phosphoceramide synthase activity"/>
    <property type="evidence" value="ECO:0007669"/>
    <property type="project" value="TreeGrafter"/>
</dbReference>
<dbReference type="AlphaFoldDB" id="A0A835XUI8"/>
<evidence type="ECO:0000256" key="5">
    <source>
        <dbReference type="ARBA" id="ARBA00022919"/>
    </source>
</evidence>
<evidence type="ECO:0000256" key="6">
    <source>
        <dbReference type="ARBA" id="ARBA00022989"/>
    </source>
</evidence>
<gene>
    <name evidence="12" type="ORF">HYH03_015118</name>
</gene>
<dbReference type="GO" id="GO:0005802">
    <property type="term" value="C:trans-Golgi network"/>
    <property type="evidence" value="ECO:0007669"/>
    <property type="project" value="TreeGrafter"/>
</dbReference>
<dbReference type="InterPro" id="IPR025749">
    <property type="entry name" value="Sphingomyelin_synth-like_dom"/>
</dbReference>
<comment type="caution">
    <text evidence="12">The sequence shown here is derived from an EMBL/GenBank/DDBJ whole genome shotgun (WGS) entry which is preliminary data.</text>
</comment>
<evidence type="ECO:0000256" key="4">
    <source>
        <dbReference type="ARBA" id="ARBA00022692"/>
    </source>
</evidence>
<feature type="transmembrane region" description="Helical" evidence="10">
    <location>
        <begin position="256"/>
        <end position="275"/>
    </location>
</feature>
<keyword evidence="8 10" id="KW-0472">Membrane</keyword>
<dbReference type="EMBL" id="JAEHOE010000116">
    <property type="protein sequence ID" value="KAG2486154.1"/>
    <property type="molecule type" value="Genomic_DNA"/>
</dbReference>
<keyword evidence="4 10" id="KW-0812">Transmembrane</keyword>
<accession>A0A835XUI8</accession>
<dbReference type="InterPro" id="IPR045221">
    <property type="entry name" value="Sphingomyelin_synth-like"/>
</dbReference>
<feature type="transmembrane region" description="Helical" evidence="10">
    <location>
        <begin position="232"/>
        <end position="250"/>
    </location>
</feature>
<reference evidence="12" key="1">
    <citation type="journal article" date="2020" name="bioRxiv">
        <title>Comparative genomics of Chlamydomonas.</title>
        <authorList>
            <person name="Craig R.J."/>
            <person name="Hasan A.R."/>
            <person name="Ness R.W."/>
            <person name="Keightley P.D."/>
        </authorList>
    </citation>
    <scope>NUCLEOTIDE SEQUENCE</scope>
    <source>
        <strain evidence="12">CCAP 11/70</strain>
    </source>
</reference>
<feature type="transmembrane region" description="Helical" evidence="10">
    <location>
        <begin position="65"/>
        <end position="84"/>
    </location>
</feature>
<protein>
    <recommendedName>
        <fullName evidence="11">Sphingomyelin synthase-like domain-containing protein</fullName>
    </recommendedName>
</protein>
<evidence type="ECO:0000256" key="1">
    <source>
        <dbReference type="ARBA" id="ARBA00004141"/>
    </source>
</evidence>
<evidence type="ECO:0000256" key="3">
    <source>
        <dbReference type="ARBA" id="ARBA00022679"/>
    </source>
</evidence>
<keyword evidence="6 10" id="KW-1133">Transmembrane helix</keyword>
<dbReference type="GO" id="GO:0005789">
    <property type="term" value="C:endoplasmic reticulum membrane"/>
    <property type="evidence" value="ECO:0007669"/>
    <property type="project" value="TreeGrafter"/>
</dbReference>
<dbReference type="GO" id="GO:0033188">
    <property type="term" value="F:sphingomyelin synthase activity"/>
    <property type="evidence" value="ECO:0007669"/>
    <property type="project" value="TreeGrafter"/>
</dbReference>
<dbReference type="GO" id="GO:0047493">
    <property type="term" value="F:ceramide cholinephosphotransferase activity"/>
    <property type="evidence" value="ECO:0007669"/>
    <property type="project" value="TreeGrafter"/>
</dbReference>
<dbReference type="GO" id="GO:0046513">
    <property type="term" value="P:ceramide biosynthetic process"/>
    <property type="evidence" value="ECO:0007669"/>
    <property type="project" value="TreeGrafter"/>
</dbReference>
<keyword evidence="3" id="KW-0808">Transferase</keyword>
<feature type="transmembrane region" description="Helical" evidence="10">
    <location>
        <begin position="115"/>
        <end position="133"/>
    </location>
</feature>
<dbReference type="PANTHER" id="PTHR21290:SF62">
    <property type="entry name" value="PHOSPHATIDYLINOSITOL:CERAMIDE INOSITOLPHOSPHOTRANSFERASE 1-RELATED"/>
    <property type="match status" value="1"/>
</dbReference>
<evidence type="ECO:0000256" key="2">
    <source>
        <dbReference type="ARBA" id="ARBA00005441"/>
    </source>
</evidence>
<comment type="similarity">
    <text evidence="2">Belongs to the sphingomyelin synthase family.</text>
</comment>
<evidence type="ECO:0000256" key="7">
    <source>
        <dbReference type="ARBA" id="ARBA00023098"/>
    </source>
</evidence>
<evidence type="ECO:0000256" key="8">
    <source>
        <dbReference type="ARBA" id="ARBA00023136"/>
    </source>
</evidence>
<feature type="region of interest" description="Disordered" evidence="9">
    <location>
        <begin position="365"/>
        <end position="414"/>
    </location>
</feature>
<feature type="compositionally biased region" description="Polar residues" evidence="9">
    <location>
        <begin position="378"/>
        <end position="394"/>
    </location>
</feature>
<evidence type="ECO:0000313" key="13">
    <source>
        <dbReference type="Proteomes" id="UP000612055"/>
    </source>
</evidence>
<keyword evidence="7" id="KW-0443">Lipid metabolism</keyword>
<feature type="domain" description="Sphingomyelin synthase-like" evidence="11">
    <location>
        <begin position="205"/>
        <end position="275"/>
    </location>
</feature>
<dbReference type="Proteomes" id="UP000612055">
    <property type="component" value="Unassembled WGS sequence"/>
</dbReference>
<proteinExistence type="inferred from homology"/>
<dbReference type="GO" id="GO:0000139">
    <property type="term" value="C:Golgi membrane"/>
    <property type="evidence" value="ECO:0007669"/>
    <property type="project" value="TreeGrafter"/>
</dbReference>
<sequence>MDDKSSTPKADSAMEEGSGQSPRGSGLAQAQQGCSSISRVFLELWRRIKLEVIVEWPLLLQRWKILLFGIVMQYVHGIFTQLAHRMHQPQAEPLHDVGFDLTPELGPEKHWVSETIFGIAFATFVLWTFTPFVTQRKRFYTAVMWSRLLMVLVVCQALRIVTFSVTQLPGPSFHCRAHEPSARRPWPEHWSGHLVVDVGRQVSKSCGDLIFSSHTTFMLTGILAYNEYGSLALMKALSWLLGVILSILIVASRKHYTVDVVIAWYTVPLVFYTMYRRWTTRRPMSDFIGGGAVSAFDDVDGGELELEEVLIDRSNAAQMLGGMAEPVGKGAGGAQSRLNTVKISVRAPPVSSAYAQQLGLLGKDSDAAAGGGTKSERGLSSGQAARPMQSQAPGGQSEEGSGGAYPASYYAANS</sequence>
<evidence type="ECO:0000313" key="12">
    <source>
        <dbReference type="EMBL" id="KAG2486154.1"/>
    </source>
</evidence>
<dbReference type="OrthoDB" id="422827at2759"/>
<keyword evidence="13" id="KW-1185">Reference proteome</keyword>
<evidence type="ECO:0000256" key="10">
    <source>
        <dbReference type="SAM" id="Phobius"/>
    </source>
</evidence>
<name>A0A835XUI8_9CHLO</name>